<keyword evidence="2 3" id="KW-0342">GTP-binding</keyword>
<name>A0A023B8Z1_GRENI</name>
<keyword evidence="1 3" id="KW-0547">Nucleotide-binding</keyword>
<dbReference type="GO" id="GO:0005525">
    <property type="term" value="F:GTP binding"/>
    <property type="evidence" value="ECO:0007669"/>
    <property type="project" value="UniProtKB-KW"/>
</dbReference>
<dbReference type="EMBL" id="AFNH02000422">
    <property type="protein sequence ID" value="EZG70494.1"/>
    <property type="molecule type" value="Genomic_DNA"/>
</dbReference>
<dbReference type="InterPro" id="IPR027417">
    <property type="entry name" value="P-loop_NTPase"/>
</dbReference>
<dbReference type="InterPro" id="IPR005225">
    <property type="entry name" value="Small_GTP-bd"/>
</dbReference>
<evidence type="ECO:0000313" key="6">
    <source>
        <dbReference type="EMBL" id="EZG70494.1"/>
    </source>
</evidence>
<proteinExistence type="inferred from homology"/>
<dbReference type="PRINTS" id="PR00328">
    <property type="entry name" value="SAR1GTPBP"/>
</dbReference>
<dbReference type="PANTHER" id="PTHR45697">
    <property type="entry name" value="ADP-RIBOSYLATION FACTOR-LIKE PROTEIN 2-RELATED"/>
    <property type="match status" value="1"/>
</dbReference>
<dbReference type="Proteomes" id="UP000019763">
    <property type="component" value="Unassembled WGS sequence"/>
</dbReference>
<dbReference type="SMART" id="SM00178">
    <property type="entry name" value="SAR"/>
    <property type="match status" value="1"/>
</dbReference>
<evidence type="ECO:0000313" key="7">
    <source>
        <dbReference type="Proteomes" id="UP000019763"/>
    </source>
</evidence>
<protein>
    <submittedName>
        <fullName evidence="6">ADP-ribosylation factor-like protein 2</fullName>
    </submittedName>
</protein>
<evidence type="ECO:0000256" key="5">
    <source>
        <dbReference type="RuleBase" id="RU003925"/>
    </source>
</evidence>
<comment type="similarity">
    <text evidence="5">Belongs to the small GTPase superfamily. Arf family.</text>
</comment>
<dbReference type="SUPFAM" id="SSF52540">
    <property type="entry name" value="P-loop containing nucleoside triphosphate hydrolases"/>
    <property type="match status" value="1"/>
</dbReference>
<dbReference type="Pfam" id="PF00025">
    <property type="entry name" value="Arf"/>
    <property type="match status" value="1"/>
</dbReference>
<evidence type="ECO:0000256" key="4">
    <source>
        <dbReference type="PIRSR" id="PIRSR606689-2"/>
    </source>
</evidence>
<dbReference type="GO" id="GO:0046872">
    <property type="term" value="F:metal ion binding"/>
    <property type="evidence" value="ECO:0007669"/>
    <property type="project" value="UniProtKB-KW"/>
</dbReference>
<accession>A0A023B8Z1</accession>
<evidence type="ECO:0000256" key="3">
    <source>
        <dbReference type="PIRSR" id="PIRSR606689-1"/>
    </source>
</evidence>
<keyword evidence="4" id="KW-0479">Metal-binding</keyword>
<dbReference type="GO" id="GO:0003924">
    <property type="term" value="F:GTPase activity"/>
    <property type="evidence" value="ECO:0007669"/>
    <property type="project" value="InterPro"/>
</dbReference>
<dbReference type="OrthoDB" id="2011769at2759"/>
<dbReference type="RefSeq" id="XP_011129945.1">
    <property type="nucleotide sequence ID" value="XM_011131643.1"/>
</dbReference>
<feature type="binding site" evidence="3">
    <location>
        <position position="62"/>
    </location>
    <ligand>
        <name>GTP</name>
        <dbReference type="ChEBI" id="CHEBI:37565"/>
    </ligand>
</feature>
<gene>
    <name evidence="6" type="ORF">GNI_055700</name>
</gene>
<dbReference type="InterPro" id="IPR044612">
    <property type="entry name" value="ARL2/3"/>
</dbReference>
<dbReference type="PROSITE" id="PS51417">
    <property type="entry name" value="ARF"/>
    <property type="match status" value="1"/>
</dbReference>
<keyword evidence="4" id="KW-0460">Magnesium</keyword>
<evidence type="ECO:0000256" key="1">
    <source>
        <dbReference type="ARBA" id="ARBA00022741"/>
    </source>
</evidence>
<feature type="binding site" evidence="3">
    <location>
        <begin position="12"/>
        <end position="19"/>
    </location>
    <ligand>
        <name>GTP</name>
        <dbReference type="ChEBI" id="CHEBI:37565"/>
    </ligand>
</feature>
<dbReference type="SMART" id="SM00177">
    <property type="entry name" value="ARF"/>
    <property type="match status" value="1"/>
</dbReference>
<dbReference type="VEuPathDB" id="CryptoDB:GNI_055700"/>
<organism evidence="6 7">
    <name type="scientific">Gregarina niphandrodes</name>
    <name type="common">Septate eugregarine</name>
    <dbReference type="NCBI Taxonomy" id="110365"/>
    <lineage>
        <taxon>Eukaryota</taxon>
        <taxon>Sar</taxon>
        <taxon>Alveolata</taxon>
        <taxon>Apicomplexa</taxon>
        <taxon>Conoidasida</taxon>
        <taxon>Gregarinasina</taxon>
        <taxon>Eugregarinorida</taxon>
        <taxon>Gregarinidae</taxon>
        <taxon>Gregarina</taxon>
    </lineage>
</organism>
<dbReference type="NCBIfam" id="TIGR00231">
    <property type="entry name" value="small_GTP"/>
    <property type="match status" value="1"/>
</dbReference>
<keyword evidence="7" id="KW-1185">Reference proteome</keyword>
<feature type="binding site" evidence="4">
    <location>
        <position position="36"/>
    </location>
    <ligand>
        <name>Mg(2+)</name>
        <dbReference type="ChEBI" id="CHEBI:18420"/>
    </ligand>
</feature>
<evidence type="ECO:0000256" key="2">
    <source>
        <dbReference type="ARBA" id="ARBA00023134"/>
    </source>
</evidence>
<feature type="binding site" evidence="4">
    <location>
        <position position="19"/>
    </location>
    <ligand>
        <name>Mg(2+)</name>
        <dbReference type="ChEBI" id="CHEBI:18420"/>
    </ligand>
</feature>
<dbReference type="GeneID" id="22912068"/>
<reference evidence="6" key="1">
    <citation type="submission" date="2013-12" db="EMBL/GenBank/DDBJ databases">
        <authorList>
            <person name="Omoto C.K."/>
            <person name="Sibley D."/>
            <person name="Venepally P."/>
            <person name="Hadjithomas M."/>
            <person name="Karamycheva S."/>
            <person name="Brunk B."/>
            <person name="Roos D."/>
            <person name="Caler E."/>
            <person name="Lorenzi H."/>
        </authorList>
    </citation>
    <scope>NUCLEOTIDE SEQUENCE</scope>
</reference>
<feature type="binding site" evidence="3">
    <location>
        <begin position="118"/>
        <end position="121"/>
    </location>
    <ligand>
        <name>GTP</name>
        <dbReference type="ChEBI" id="CHEBI:37565"/>
    </ligand>
</feature>
<dbReference type="InterPro" id="IPR006689">
    <property type="entry name" value="Small_GTPase_ARF/SAR"/>
</dbReference>
<dbReference type="Gene3D" id="3.40.50.300">
    <property type="entry name" value="P-loop containing nucleotide triphosphate hydrolases"/>
    <property type="match status" value="1"/>
</dbReference>
<dbReference type="AlphaFoldDB" id="A0A023B8Z1"/>
<sequence>MTSVALRLLVLGLDNGGKSTFVTRLFGEDIEKTRPTVGLVIRTKTHIVDDVIIDVDYWDVGGQESLRRHWHNIYHKGDAVVWVIDSSDVERMETCFDQLKLTAAAIRSKSLGFLVVCNKQDLPTALSVSDIRQVSTLAVAGRHRIPNVSGTTVFMEGCSAVLMSPDDLDQIIRKFIKTFLPSLPIMESRLVLPQTLYTNQALENGEKKIQAAIDWNRPIQLPEIDFRFTALEKLCQATHTTTS</sequence>
<comment type="caution">
    <text evidence="6">The sequence shown here is derived from an EMBL/GenBank/DDBJ whole genome shotgun (WGS) entry which is preliminary data.</text>
</comment>
<dbReference type="eggNOG" id="KOG0073">
    <property type="taxonomic scope" value="Eukaryota"/>
</dbReference>